<protein>
    <submittedName>
        <fullName evidence="1">Uncharacterized protein</fullName>
    </submittedName>
</protein>
<evidence type="ECO:0000313" key="2">
    <source>
        <dbReference type="Proteomes" id="UP000646548"/>
    </source>
</evidence>
<comment type="caution">
    <text evidence="1">The sequence shown here is derived from an EMBL/GenBank/DDBJ whole genome shotgun (WGS) entry which is preliminary data.</text>
</comment>
<dbReference type="EMBL" id="WKFB01000317">
    <property type="protein sequence ID" value="KAF6726926.1"/>
    <property type="molecule type" value="Genomic_DNA"/>
</dbReference>
<evidence type="ECO:0000313" key="1">
    <source>
        <dbReference type="EMBL" id="KAF6726926.1"/>
    </source>
</evidence>
<dbReference type="Proteomes" id="UP000646548">
    <property type="component" value="Unassembled WGS sequence"/>
</dbReference>
<gene>
    <name evidence="1" type="ORF">FQA47_002491</name>
</gene>
<name>A0A834CHU3_ORYME</name>
<accession>A0A834CHU3</accession>
<sequence length="256" mass="30286">MKVKDQLKGEPPICDDCWYNICGRTFIITVWTLLNTVLSSQVFRLKVFLIAVDRSCNGKTKKDLWLSWTNMPTIPDPSDVMIIPIKTYALQLAKFSGKEDVEKQLNLNKILSSLENVAASVTNKNQLEVFQEFFHRLADIVEMKKVEEWQHSLMEAKKMNEQVMAIQKRMKKEMKETTKRLPFKVDVMFYNLIYNLMRCTEELKMLFDLRTWSYTAEAEDIERKLENYYISEFKHEIHGDLDFYASENQDELHDEL</sequence>
<proteinExistence type="predicted"/>
<organism evidence="1 2">
    <name type="scientific">Oryzias melastigma</name>
    <name type="common">Marine medaka</name>
    <dbReference type="NCBI Taxonomy" id="30732"/>
    <lineage>
        <taxon>Eukaryota</taxon>
        <taxon>Metazoa</taxon>
        <taxon>Chordata</taxon>
        <taxon>Craniata</taxon>
        <taxon>Vertebrata</taxon>
        <taxon>Euteleostomi</taxon>
        <taxon>Actinopterygii</taxon>
        <taxon>Neopterygii</taxon>
        <taxon>Teleostei</taxon>
        <taxon>Neoteleostei</taxon>
        <taxon>Acanthomorphata</taxon>
        <taxon>Ovalentaria</taxon>
        <taxon>Atherinomorphae</taxon>
        <taxon>Beloniformes</taxon>
        <taxon>Adrianichthyidae</taxon>
        <taxon>Oryziinae</taxon>
        <taxon>Oryzias</taxon>
    </lineage>
</organism>
<dbReference type="AlphaFoldDB" id="A0A834CHU3"/>
<reference evidence="1" key="1">
    <citation type="journal article" name="BMC Genomics">
        <title>Long-read sequencing and de novo genome assembly of marine medaka (Oryzias melastigma).</title>
        <authorList>
            <person name="Liang P."/>
            <person name="Saqib H.S.A."/>
            <person name="Ni X."/>
            <person name="Shen Y."/>
        </authorList>
    </citation>
    <scope>NUCLEOTIDE SEQUENCE</scope>
    <source>
        <strain evidence="1">Bigg-433</strain>
    </source>
</reference>